<dbReference type="PANTHER" id="PTHR36112:SF1">
    <property type="entry name" value="RIBOSOMAL RNA SMALL SUBUNIT METHYLTRANSFERASE J"/>
    <property type="match status" value="1"/>
</dbReference>
<dbReference type="HAMAP" id="MF_01523">
    <property type="entry name" value="16SrRNA_methyltr_J"/>
    <property type="match status" value="1"/>
</dbReference>
<feature type="binding site" evidence="1">
    <location>
        <position position="200"/>
    </location>
    <ligand>
        <name>S-adenosyl-L-methionine</name>
        <dbReference type="ChEBI" id="CHEBI:59789"/>
    </ligand>
</feature>
<evidence type="ECO:0000256" key="1">
    <source>
        <dbReference type="HAMAP-Rule" id="MF_01523"/>
    </source>
</evidence>
<dbReference type="Proteomes" id="UP000787472">
    <property type="component" value="Unassembled WGS sequence"/>
</dbReference>
<evidence type="ECO:0000313" key="2">
    <source>
        <dbReference type="EMBL" id="NHO65147.1"/>
    </source>
</evidence>
<keyword evidence="1" id="KW-0808">Transferase</keyword>
<dbReference type="GO" id="GO:0005737">
    <property type="term" value="C:cytoplasm"/>
    <property type="evidence" value="ECO:0007669"/>
    <property type="project" value="UniProtKB-SubCell"/>
</dbReference>
<keyword evidence="1" id="KW-0963">Cytoplasm</keyword>
<gene>
    <name evidence="1" type="primary">rsmJ</name>
    <name evidence="2" type="ORF">G8770_06280</name>
</gene>
<reference evidence="2" key="1">
    <citation type="submission" date="2020-03" db="EMBL/GenBank/DDBJ databases">
        <authorList>
            <person name="Guo F."/>
        </authorList>
    </citation>
    <scope>NUCLEOTIDE SEQUENCE</scope>
    <source>
        <strain evidence="2">JCM 30134</strain>
    </source>
</reference>
<dbReference type="InterPro" id="IPR029063">
    <property type="entry name" value="SAM-dependent_MTases_sf"/>
</dbReference>
<comment type="caution">
    <text evidence="1">Lacks conserved residue(s) required for the propagation of feature annotation.</text>
</comment>
<feature type="binding site" evidence="1">
    <location>
        <begin position="135"/>
        <end position="136"/>
    </location>
    <ligand>
        <name>S-adenosyl-L-methionine</name>
        <dbReference type="ChEBI" id="CHEBI:59789"/>
    </ligand>
</feature>
<dbReference type="GO" id="GO:0008990">
    <property type="term" value="F:rRNA (guanine-N2-)-methyltransferase activity"/>
    <property type="evidence" value="ECO:0007669"/>
    <property type="project" value="UniProtKB-UniRule"/>
</dbReference>
<keyword evidence="1 2" id="KW-0489">Methyltransferase</keyword>
<dbReference type="AlphaFoldDB" id="A0A9E5JZ64"/>
<keyword evidence="1" id="KW-0698">rRNA processing</keyword>
<sequence>MPLSPYPLAVVYQSSESHPEIEPQAIELAKRLSLPHSDSWAEFSRSGQEGFVLLLTEQGLALQQLGKKAPGPIRVDFGAGAMAHRRKFGGGAGQMIAKAVGVKASRPLHVLDATAGLGKDAFVLASLGCLLTLHERNPVVAELLADGLRRGRQTGDLELATILERMTLLACDSLLGLANNPQLGGAPGVDIAPIDIVYLDPMFPDRSKSASVKKDMAVFHQVVGKDEDADELLPLARSVAQYRVVVKRPRKAPFLNSEAPTYQLSGKTSRYDIYVNKKIPD</sequence>
<evidence type="ECO:0000313" key="3">
    <source>
        <dbReference type="Proteomes" id="UP000787472"/>
    </source>
</evidence>
<dbReference type="InterPro" id="IPR007536">
    <property type="entry name" value="16SrRNA_methylTrfase_J"/>
</dbReference>
<accession>A0A9E5JZ64</accession>
<name>A0A9E5JZ64_9GAMM</name>
<comment type="subcellular location">
    <subcellularLocation>
        <location evidence="1">Cytoplasm</location>
    </subcellularLocation>
</comment>
<organism evidence="2 3">
    <name type="scientific">Pseudomaricurvus hydrocarbonicus</name>
    <dbReference type="NCBI Taxonomy" id="1470433"/>
    <lineage>
        <taxon>Bacteria</taxon>
        <taxon>Pseudomonadati</taxon>
        <taxon>Pseudomonadota</taxon>
        <taxon>Gammaproteobacteria</taxon>
        <taxon>Cellvibrionales</taxon>
        <taxon>Cellvibrionaceae</taxon>
        <taxon>Pseudomaricurvus</taxon>
    </lineage>
</organism>
<dbReference type="EMBL" id="JAAONZ010000003">
    <property type="protein sequence ID" value="NHO65147.1"/>
    <property type="molecule type" value="Genomic_DNA"/>
</dbReference>
<dbReference type="RefSeq" id="WP_167183378.1">
    <property type="nucleotide sequence ID" value="NZ_JAAONZ010000003.1"/>
</dbReference>
<keyword evidence="1" id="KW-0949">S-adenosyl-L-methionine</keyword>
<comment type="catalytic activity">
    <reaction evidence="1">
        <text>guanosine(1516) in 16S rRNA + S-adenosyl-L-methionine = N(2)-methylguanosine(1516) in 16S rRNA + S-adenosyl-L-homocysteine + H(+)</text>
        <dbReference type="Rhea" id="RHEA:43220"/>
        <dbReference type="Rhea" id="RHEA-COMP:10412"/>
        <dbReference type="Rhea" id="RHEA-COMP:10413"/>
        <dbReference type="ChEBI" id="CHEBI:15378"/>
        <dbReference type="ChEBI" id="CHEBI:57856"/>
        <dbReference type="ChEBI" id="CHEBI:59789"/>
        <dbReference type="ChEBI" id="CHEBI:74269"/>
        <dbReference type="ChEBI" id="CHEBI:74481"/>
        <dbReference type="EC" id="2.1.1.242"/>
    </reaction>
</comment>
<protein>
    <recommendedName>
        <fullName evidence="1">Ribosomal RNA small subunit methyltransferase J</fullName>
        <ecNumber evidence="1">2.1.1.242</ecNumber>
    </recommendedName>
    <alternativeName>
        <fullName evidence="1">16S rRNA m2G1516 methyltransferase</fullName>
    </alternativeName>
    <alternativeName>
        <fullName evidence="1">rRNA (guanine-N(2)-)-methyltransferase</fullName>
    </alternativeName>
</protein>
<dbReference type="Pfam" id="PF04445">
    <property type="entry name" value="SAM_MT"/>
    <property type="match status" value="1"/>
</dbReference>
<comment type="caution">
    <text evidence="2">The sequence shown here is derived from an EMBL/GenBank/DDBJ whole genome shotgun (WGS) entry which is preliminary data.</text>
</comment>
<keyword evidence="3" id="KW-1185">Reference proteome</keyword>
<dbReference type="SUPFAM" id="SSF53335">
    <property type="entry name" value="S-adenosyl-L-methionine-dependent methyltransferases"/>
    <property type="match status" value="1"/>
</dbReference>
<dbReference type="EC" id="2.1.1.242" evidence="1"/>
<proteinExistence type="inferred from homology"/>
<dbReference type="Gene3D" id="3.40.50.150">
    <property type="entry name" value="Vaccinia Virus protein VP39"/>
    <property type="match status" value="1"/>
</dbReference>
<dbReference type="PANTHER" id="PTHR36112">
    <property type="entry name" value="RIBOSOMAL RNA SMALL SUBUNIT METHYLTRANSFERASE J"/>
    <property type="match status" value="1"/>
</dbReference>
<comment type="function">
    <text evidence="1">Specifically methylates the guanosine in position 1516 of 16S rRNA.</text>
</comment>
<comment type="similarity">
    <text evidence="1">Belongs to the methyltransferase superfamily. RsmJ family.</text>
</comment>